<accession>A0A812Q0Q4</accession>
<dbReference type="OrthoDB" id="10541678at2759"/>
<dbReference type="EMBL" id="CAJNIZ010014378">
    <property type="protein sequence ID" value="CAE7361012.1"/>
    <property type="molecule type" value="Genomic_DNA"/>
</dbReference>
<name>A0A812Q0Q4_SYMPI</name>
<reference evidence="1" key="1">
    <citation type="submission" date="2021-02" db="EMBL/GenBank/DDBJ databases">
        <authorList>
            <person name="Dougan E. K."/>
            <person name="Rhodes N."/>
            <person name="Thang M."/>
            <person name="Chan C."/>
        </authorList>
    </citation>
    <scope>NUCLEOTIDE SEQUENCE</scope>
</reference>
<dbReference type="Proteomes" id="UP000649617">
    <property type="component" value="Unassembled WGS sequence"/>
</dbReference>
<keyword evidence="2" id="KW-1185">Reference proteome</keyword>
<gene>
    <name evidence="1" type="ORF">SPIL2461_LOCUS8638</name>
</gene>
<evidence type="ECO:0000313" key="2">
    <source>
        <dbReference type="Proteomes" id="UP000649617"/>
    </source>
</evidence>
<evidence type="ECO:0000313" key="1">
    <source>
        <dbReference type="EMBL" id="CAE7361012.1"/>
    </source>
</evidence>
<proteinExistence type="predicted"/>
<sequence length="138" mass="15579">MEAGGMVLGIDHRSTRTLFDNFREFLAPIVEKLSRSPPFQHHWPFTESAAKMEQHLRQRMRCFQLAYWLSGSDLFQVFGALRAAERSAEASWETVSPFVQDRATSSAMNAEQAYADAVVDCVRGSDQALSELFSDDDV</sequence>
<dbReference type="AlphaFoldDB" id="A0A812Q0Q4"/>
<protein>
    <submittedName>
        <fullName evidence="1">Uncharacterized protein</fullName>
    </submittedName>
</protein>
<organism evidence="1 2">
    <name type="scientific">Symbiodinium pilosum</name>
    <name type="common">Dinoflagellate</name>
    <dbReference type="NCBI Taxonomy" id="2952"/>
    <lineage>
        <taxon>Eukaryota</taxon>
        <taxon>Sar</taxon>
        <taxon>Alveolata</taxon>
        <taxon>Dinophyceae</taxon>
        <taxon>Suessiales</taxon>
        <taxon>Symbiodiniaceae</taxon>
        <taxon>Symbiodinium</taxon>
    </lineage>
</organism>
<comment type="caution">
    <text evidence="1">The sequence shown here is derived from an EMBL/GenBank/DDBJ whole genome shotgun (WGS) entry which is preliminary data.</text>
</comment>